<protein>
    <submittedName>
        <fullName evidence="1">Uncharacterized protein</fullName>
    </submittedName>
</protein>
<organism evidence="1 2">
    <name type="scientific">Zarea fungicola</name>
    <dbReference type="NCBI Taxonomy" id="93591"/>
    <lineage>
        <taxon>Eukaryota</taxon>
        <taxon>Fungi</taxon>
        <taxon>Dikarya</taxon>
        <taxon>Ascomycota</taxon>
        <taxon>Pezizomycotina</taxon>
        <taxon>Sordariomycetes</taxon>
        <taxon>Hypocreomycetidae</taxon>
        <taxon>Hypocreales</taxon>
        <taxon>Cordycipitaceae</taxon>
        <taxon>Zarea</taxon>
    </lineage>
</organism>
<keyword evidence="2" id="KW-1185">Reference proteome</keyword>
<sequence>MKFAIALACLAGAVASSPIQARAEQAEQAQPSGGFLSNIFDQGACLVGGFLGSQNPNCKGATNNPGKPNIIGEIFDAGTCIVSGFIGGGNPNCGKGRGSSSTGADYTYNYNTDKEGIVKLVVTVTKSGKQCPYSFKPAEGLDIKSFISTAGEECVGGRSSLNL</sequence>
<dbReference type="EMBL" id="JANJQO010001557">
    <property type="protein sequence ID" value="KAJ2970329.1"/>
    <property type="molecule type" value="Genomic_DNA"/>
</dbReference>
<accession>A0ACC1MVP2</accession>
<evidence type="ECO:0000313" key="1">
    <source>
        <dbReference type="EMBL" id="KAJ2970329.1"/>
    </source>
</evidence>
<comment type="caution">
    <text evidence="1">The sequence shown here is derived from an EMBL/GenBank/DDBJ whole genome shotgun (WGS) entry which is preliminary data.</text>
</comment>
<reference evidence="1" key="1">
    <citation type="submission" date="2022-08" db="EMBL/GenBank/DDBJ databases">
        <title>Genome Sequence of Lecanicillium fungicola.</title>
        <authorList>
            <person name="Buettner E."/>
        </authorList>
    </citation>
    <scope>NUCLEOTIDE SEQUENCE</scope>
    <source>
        <strain evidence="1">Babe33</strain>
    </source>
</reference>
<name>A0ACC1MVP2_9HYPO</name>
<evidence type="ECO:0000313" key="2">
    <source>
        <dbReference type="Proteomes" id="UP001143910"/>
    </source>
</evidence>
<dbReference type="Proteomes" id="UP001143910">
    <property type="component" value="Unassembled WGS sequence"/>
</dbReference>
<gene>
    <name evidence="1" type="ORF">NQ176_g8240</name>
</gene>
<proteinExistence type="predicted"/>